<reference evidence="2 3" key="1">
    <citation type="submission" date="2019-07" db="EMBL/GenBank/DDBJ databases">
        <title>Genomics analysis of Aphanomyces spp. identifies a new class of oomycete effector associated with host adaptation.</title>
        <authorList>
            <person name="Gaulin E."/>
        </authorList>
    </citation>
    <scope>NUCLEOTIDE SEQUENCE [LARGE SCALE GENOMIC DNA]</scope>
    <source>
        <strain evidence="2 3">ATCC 201684</strain>
    </source>
</reference>
<evidence type="ECO:0000313" key="2">
    <source>
        <dbReference type="EMBL" id="KAF0743566.1"/>
    </source>
</evidence>
<dbReference type="InterPro" id="IPR013083">
    <property type="entry name" value="Znf_RING/FYVE/PHD"/>
</dbReference>
<evidence type="ECO:0000313" key="3">
    <source>
        <dbReference type="Proteomes" id="UP000481153"/>
    </source>
</evidence>
<dbReference type="VEuPathDB" id="FungiDB:AeMF1_012663"/>
<feature type="compositionally biased region" description="Pro residues" evidence="1">
    <location>
        <begin position="134"/>
        <end position="143"/>
    </location>
</feature>
<protein>
    <submittedName>
        <fullName evidence="2">Uncharacterized protein</fullName>
    </submittedName>
</protein>
<dbReference type="SUPFAM" id="SSF57903">
    <property type="entry name" value="FYVE/PHD zinc finger"/>
    <property type="match status" value="1"/>
</dbReference>
<name>A0A6G0XT13_9STRA</name>
<accession>A0A6G0XT13</accession>
<dbReference type="Proteomes" id="UP000481153">
    <property type="component" value="Unassembled WGS sequence"/>
</dbReference>
<dbReference type="EMBL" id="VJMJ01000013">
    <property type="protein sequence ID" value="KAF0743566.1"/>
    <property type="molecule type" value="Genomic_DNA"/>
</dbReference>
<gene>
    <name evidence="2" type="ORF">Ae201684_001714</name>
</gene>
<evidence type="ECO:0000256" key="1">
    <source>
        <dbReference type="SAM" id="MobiDB-lite"/>
    </source>
</evidence>
<organism evidence="2 3">
    <name type="scientific">Aphanomyces euteiches</name>
    <dbReference type="NCBI Taxonomy" id="100861"/>
    <lineage>
        <taxon>Eukaryota</taxon>
        <taxon>Sar</taxon>
        <taxon>Stramenopiles</taxon>
        <taxon>Oomycota</taxon>
        <taxon>Saprolegniomycetes</taxon>
        <taxon>Saprolegniales</taxon>
        <taxon>Verrucalvaceae</taxon>
        <taxon>Aphanomyces</taxon>
    </lineage>
</organism>
<dbReference type="Gene3D" id="3.30.40.10">
    <property type="entry name" value="Zinc/RING finger domain, C3HC4 (zinc finger)"/>
    <property type="match status" value="1"/>
</dbReference>
<dbReference type="InterPro" id="IPR011011">
    <property type="entry name" value="Znf_FYVE_PHD"/>
</dbReference>
<comment type="caution">
    <text evidence="2">The sequence shown here is derived from an EMBL/GenBank/DDBJ whole genome shotgun (WGS) entry which is preliminary data.</text>
</comment>
<sequence length="183" mass="20143">MATMARILRLVEDANAVVMDRLSHRTHWKNPADVFECHLCKTLFHWNPKTNCAFCGHVVCTDCSECVLVHGTMVNLRTGAVSSTSIETETCIGCFYTTFRLHATAAVVDGDDELNDPLALPPRPSVQLSYPSKPLIPRPPVPKPQRSSLGKLFFGSSPSPSPKPDRRTVPSTRKHWISSSASS</sequence>
<proteinExistence type="predicted"/>
<keyword evidence="3" id="KW-1185">Reference proteome</keyword>
<feature type="region of interest" description="Disordered" evidence="1">
    <location>
        <begin position="123"/>
        <end position="183"/>
    </location>
</feature>
<dbReference type="AlphaFoldDB" id="A0A6G0XT13"/>